<feature type="transmembrane region" description="Helical" evidence="1">
    <location>
        <begin position="125"/>
        <end position="157"/>
    </location>
</feature>
<keyword evidence="1" id="KW-0472">Membrane</keyword>
<dbReference type="EMBL" id="AP011852">
    <property type="protein sequence ID" value="BAJ48007.1"/>
    <property type="molecule type" value="Genomic_DNA"/>
</dbReference>
<protein>
    <recommendedName>
        <fullName evidence="6">DUF996 domain-containing protein</fullName>
    </recommendedName>
</protein>
<evidence type="ECO:0008006" key="6">
    <source>
        <dbReference type="Google" id="ProtNLM"/>
    </source>
</evidence>
<keyword evidence="1" id="KW-0812">Transmembrane</keyword>
<dbReference type="Pfam" id="PF06195">
    <property type="entry name" value="DUF996"/>
    <property type="match status" value="1"/>
</dbReference>
<reference evidence="2 5" key="2">
    <citation type="journal article" date="2011" name="Nucleic Acids Res.">
        <title>Insights into the evolution of Archaea and eukaryotic protein modifier systems revealed by the genome of a novel archaeal group.</title>
        <authorList>
            <person name="Nunoura T."/>
            <person name="Takaki Y."/>
            <person name="Kakuta J."/>
            <person name="Nishi S."/>
            <person name="Sugahara J."/>
            <person name="Kazama H."/>
            <person name="Chee G."/>
            <person name="Hattori M."/>
            <person name="Kanai A."/>
            <person name="Atomi H."/>
            <person name="Takai K."/>
            <person name="Takami H."/>
        </authorList>
    </citation>
    <scope>NUCLEOTIDE SEQUENCE [LARGE SCALE GENOMIC DNA]</scope>
</reference>
<sequence length="164" mass="17441">MALAVGGPLVTAGTIAIVIALKRISEAIKQPKVYRFAFYSVAATVAGVAAAVLLMLAWPPAYASMLGNPDPYVYAFTFPWYYLLGTIAVAVTSTIFAIISALFLKKSLDIVGDRLSIKTFKTSGLLLVLGAVLAIVIVGIYISIAGYIVLATAFYTIRGESEWP</sequence>
<evidence type="ECO:0000256" key="1">
    <source>
        <dbReference type="SAM" id="Phobius"/>
    </source>
</evidence>
<feature type="transmembrane region" description="Helical" evidence="1">
    <location>
        <begin position="6"/>
        <end position="24"/>
    </location>
</feature>
<keyword evidence="1" id="KW-1133">Transmembrane helix</keyword>
<evidence type="ECO:0000313" key="4">
    <source>
        <dbReference type="EMBL" id="BAJ50807.1"/>
    </source>
</evidence>
<dbReference type="Proteomes" id="UP000008120">
    <property type="component" value="Chromosome"/>
</dbReference>
<dbReference type="EMBL" id="AP011851">
    <property type="protein sequence ID" value="BAJ47977.1"/>
    <property type="molecule type" value="Genomic_DNA"/>
</dbReference>
<gene>
    <name evidence="4" type="ORF">CSUB_C0954</name>
    <name evidence="2" type="ORF">HGMM_F17C01C05</name>
    <name evidence="3" type="ORF">HGMM_F28E01C08</name>
</gene>
<dbReference type="EMBL" id="BA000048">
    <property type="protein sequence ID" value="BAJ50807.1"/>
    <property type="molecule type" value="Genomic_DNA"/>
</dbReference>
<organism evidence="2 5">
    <name type="scientific">Caldiarchaeum subterraneum</name>
    <dbReference type="NCBI Taxonomy" id="311458"/>
    <lineage>
        <taxon>Archaea</taxon>
        <taxon>Nitrososphaerota</taxon>
        <taxon>Candidatus Caldarchaeales</taxon>
        <taxon>Candidatus Caldarchaeaceae</taxon>
        <taxon>Candidatus Caldarchaeum</taxon>
    </lineage>
</organism>
<feature type="transmembrane region" description="Helical" evidence="1">
    <location>
        <begin position="36"/>
        <end position="58"/>
    </location>
</feature>
<dbReference type="BioCyc" id="CCAL311458:G131R-962-MONOMER"/>
<name>E6N6Q8_CALS0</name>
<evidence type="ECO:0000313" key="2">
    <source>
        <dbReference type="EMBL" id="BAJ47977.1"/>
    </source>
</evidence>
<evidence type="ECO:0000313" key="5">
    <source>
        <dbReference type="Proteomes" id="UP000008120"/>
    </source>
</evidence>
<reference evidence="2 5" key="1">
    <citation type="journal article" date="2005" name="Environ. Microbiol.">
        <title>Genetic and functional properties of uncultivated thermophilic crenarchaeotes from a subsurface gold mine as revealed by analysis of genome fragments.</title>
        <authorList>
            <person name="Nunoura T."/>
            <person name="Hirayama H."/>
            <person name="Takami H."/>
            <person name="Oida H."/>
            <person name="Nishi S."/>
            <person name="Shimamura S."/>
            <person name="Suzuki Y."/>
            <person name="Inagaki F."/>
            <person name="Takai K."/>
            <person name="Nealson K.H."/>
            <person name="Horikoshi K."/>
        </authorList>
    </citation>
    <scope>NUCLEOTIDE SEQUENCE [LARGE SCALE GENOMIC DNA]</scope>
</reference>
<dbReference type="AlphaFoldDB" id="E6N6Q8"/>
<proteinExistence type="predicted"/>
<feature type="transmembrane region" description="Helical" evidence="1">
    <location>
        <begin position="78"/>
        <end position="104"/>
    </location>
</feature>
<accession>E6N6Q8</accession>
<dbReference type="InterPro" id="IPR010397">
    <property type="entry name" value="DUF996"/>
</dbReference>
<evidence type="ECO:0000313" key="3">
    <source>
        <dbReference type="EMBL" id="BAJ48007.1"/>
    </source>
</evidence>
<dbReference type="KEGG" id="csu:CSUB_C0954"/>